<reference evidence="3" key="1">
    <citation type="submission" date="2016-10" db="EMBL/GenBank/DDBJ databases">
        <authorList>
            <person name="Varghese N."/>
            <person name="Submissions S."/>
        </authorList>
    </citation>
    <scope>NUCLEOTIDE SEQUENCE [LARGE SCALE GENOMIC DNA]</scope>
    <source>
        <strain evidence="3">DSM 3384</strain>
    </source>
</reference>
<accession>A0A1H2H5K7</accession>
<keyword evidence="1" id="KW-1133">Transmembrane helix</keyword>
<dbReference type="InterPro" id="IPR021497">
    <property type="entry name" value="GTA_holin_3TM"/>
</dbReference>
<dbReference type="AlphaFoldDB" id="A0A1H2H5K7"/>
<keyword evidence="1" id="KW-0812">Transmembrane</keyword>
<evidence type="ECO:0000313" key="3">
    <source>
        <dbReference type="Proteomes" id="UP000199608"/>
    </source>
</evidence>
<gene>
    <name evidence="2" type="ORF">SAMN04487931_10653</name>
</gene>
<sequence>MDLTGIGSVADFAGDLVKRFFPMKMTDAEKAQAQMNLQGMLQEREASLVESQKSIIVSEMQQADRFTKRARPSIVYAGLLFILLVHVLFPIAAFFTARPMPTLTLPTEFWWAWSGVCGVWVIGRTAEKRGVAGKLVNMISGGK</sequence>
<feature type="transmembrane region" description="Helical" evidence="1">
    <location>
        <begin position="109"/>
        <end position="126"/>
    </location>
</feature>
<proteinExistence type="predicted"/>
<keyword evidence="3" id="KW-1185">Reference proteome</keyword>
<dbReference type="RefSeq" id="WP_092234014.1">
    <property type="nucleotide sequence ID" value="NZ_FNLL01000006.1"/>
</dbReference>
<dbReference type="EMBL" id="FNLL01000006">
    <property type="protein sequence ID" value="SDU27019.1"/>
    <property type="molecule type" value="Genomic_DNA"/>
</dbReference>
<keyword evidence="1" id="KW-0472">Membrane</keyword>
<dbReference type="Pfam" id="PF11351">
    <property type="entry name" value="GTA_holin_3TM"/>
    <property type="match status" value="1"/>
</dbReference>
<protein>
    <submittedName>
        <fullName evidence="2">Holin of 3TMs, for gene-transfer release</fullName>
    </submittedName>
</protein>
<evidence type="ECO:0000313" key="2">
    <source>
        <dbReference type="EMBL" id="SDU27019.1"/>
    </source>
</evidence>
<evidence type="ECO:0000256" key="1">
    <source>
        <dbReference type="SAM" id="Phobius"/>
    </source>
</evidence>
<name>A0A1H2H5K7_9BACT</name>
<dbReference type="Proteomes" id="UP000199608">
    <property type="component" value="Unassembled WGS sequence"/>
</dbReference>
<organism evidence="2 3">
    <name type="scientific">Desulfobacula phenolica</name>
    <dbReference type="NCBI Taxonomy" id="90732"/>
    <lineage>
        <taxon>Bacteria</taxon>
        <taxon>Pseudomonadati</taxon>
        <taxon>Thermodesulfobacteriota</taxon>
        <taxon>Desulfobacteria</taxon>
        <taxon>Desulfobacterales</taxon>
        <taxon>Desulfobacteraceae</taxon>
        <taxon>Desulfobacula</taxon>
    </lineage>
</organism>
<feature type="transmembrane region" description="Helical" evidence="1">
    <location>
        <begin position="74"/>
        <end position="97"/>
    </location>
</feature>